<protein>
    <submittedName>
        <fullName evidence="1">Uncharacterized protein</fullName>
    </submittedName>
</protein>
<name>A0A6N3FP35_PARDI</name>
<reference evidence="1" key="1">
    <citation type="submission" date="2019-11" db="EMBL/GenBank/DDBJ databases">
        <authorList>
            <person name="Feng L."/>
        </authorList>
    </citation>
    <scope>NUCLEOTIDE SEQUENCE</scope>
    <source>
        <strain evidence="1">PdistasonisLFYP31</strain>
    </source>
</reference>
<organism evidence="1">
    <name type="scientific">Parabacteroides distasonis</name>
    <dbReference type="NCBI Taxonomy" id="823"/>
    <lineage>
        <taxon>Bacteria</taxon>
        <taxon>Pseudomonadati</taxon>
        <taxon>Bacteroidota</taxon>
        <taxon>Bacteroidia</taxon>
        <taxon>Bacteroidales</taxon>
        <taxon>Tannerellaceae</taxon>
        <taxon>Parabacteroides</taxon>
    </lineage>
</organism>
<dbReference type="EMBL" id="CACRUW010000018">
    <property type="protein sequence ID" value="VYU54227.1"/>
    <property type="molecule type" value="Genomic_DNA"/>
</dbReference>
<sequence>MFIFAFIVGEEQDRSHPLIPYPLKFRLRPEAYLKLSPILLHHLIGTLRSHSIRVMSRPRNFCRD</sequence>
<proteinExistence type="predicted"/>
<accession>A0A6N3FP35</accession>
<dbReference type="AlphaFoldDB" id="A0A6N3FP35"/>
<gene>
    <name evidence="1" type="ORF">PDLFYP31_03003</name>
</gene>
<evidence type="ECO:0000313" key="1">
    <source>
        <dbReference type="EMBL" id="VYU54227.1"/>
    </source>
</evidence>